<reference evidence="2 3" key="1">
    <citation type="submission" date="2016-10" db="EMBL/GenBank/DDBJ databases">
        <authorList>
            <person name="de Groot N.N."/>
        </authorList>
    </citation>
    <scope>NUCLEOTIDE SEQUENCE [LARGE SCALE GENOMIC DNA]</scope>
    <source>
        <strain evidence="2 3">DSM 23842</strain>
    </source>
</reference>
<evidence type="ECO:0000256" key="1">
    <source>
        <dbReference type="SAM" id="Phobius"/>
    </source>
</evidence>
<feature type="transmembrane region" description="Helical" evidence="1">
    <location>
        <begin position="7"/>
        <end position="23"/>
    </location>
</feature>
<dbReference type="STRING" id="283786.SAMN04487990_104134"/>
<evidence type="ECO:0000313" key="3">
    <source>
        <dbReference type="Proteomes" id="UP000198846"/>
    </source>
</evidence>
<protein>
    <submittedName>
        <fullName evidence="2">Uncharacterized protein</fullName>
    </submittedName>
</protein>
<name>A0A1H3X660_BIZPA</name>
<keyword evidence="1" id="KW-1133">Transmembrane helix</keyword>
<gene>
    <name evidence="2" type="ORF">SAMN04487990_104134</name>
</gene>
<keyword evidence="1" id="KW-0812">Transmembrane</keyword>
<dbReference type="AlphaFoldDB" id="A0A1H3X660"/>
<sequence>MKKNTISYLLIVVGGAVAIYANAEEQQNTLILVLGILVLMFGIYRLSSTITSKSEKEDTTTYIEEE</sequence>
<dbReference type="OrthoDB" id="1449787at2"/>
<dbReference type="Proteomes" id="UP000198846">
    <property type="component" value="Unassembled WGS sequence"/>
</dbReference>
<feature type="transmembrane region" description="Helical" evidence="1">
    <location>
        <begin position="29"/>
        <end position="46"/>
    </location>
</feature>
<keyword evidence="1" id="KW-0472">Membrane</keyword>
<proteinExistence type="predicted"/>
<evidence type="ECO:0000313" key="2">
    <source>
        <dbReference type="EMBL" id="SDZ94038.1"/>
    </source>
</evidence>
<organism evidence="2 3">
    <name type="scientific">Bizionia paragorgiae</name>
    <dbReference type="NCBI Taxonomy" id="283786"/>
    <lineage>
        <taxon>Bacteria</taxon>
        <taxon>Pseudomonadati</taxon>
        <taxon>Bacteroidota</taxon>
        <taxon>Flavobacteriia</taxon>
        <taxon>Flavobacteriales</taxon>
        <taxon>Flavobacteriaceae</taxon>
        <taxon>Bizionia</taxon>
    </lineage>
</organism>
<dbReference type="EMBL" id="FNQK01000004">
    <property type="protein sequence ID" value="SDZ94038.1"/>
    <property type="molecule type" value="Genomic_DNA"/>
</dbReference>
<accession>A0A1H3X660</accession>
<dbReference type="RefSeq" id="WP_092132797.1">
    <property type="nucleotide sequence ID" value="NZ_FNQK01000004.1"/>
</dbReference>
<keyword evidence="3" id="KW-1185">Reference proteome</keyword>